<reference evidence="2" key="1">
    <citation type="submission" date="2016-10" db="EMBL/GenBank/DDBJ databases">
        <authorList>
            <person name="Varghese N."/>
            <person name="Submissions S."/>
        </authorList>
    </citation>
    <scope>NUCLEOTIDE SEQUENCE [LARGE SCALE GENOMIC DNA]</scope>
    <source>
        <strain evidence="2">DSM 23925</strain>
    </source>
</reference>
<dbReference type="Proteomes" id="UP000198705">
    <property type="component" value="Unassembled WGS sequence"/>
</dbReference>
<dbReference type="InterPro" id="IPR012505">
    <property type="entry name" value="YbbR"/>
</dbReference>
<evidence type="ECO:0000313" key="1">
    <source>
        <dbReference type="EMBL" id="SFN79529.1"/>
    </source>
</evidence>
<dbReference type="AlphaFoldDB" id="A0A1I5BXM8"/>
<gene>
    <name evidence="1" type="ORF">SAMN04487989_10453</name>
</gene>
<protein>
    <submittedName>
        <fullName evidence="1">YbbR-like protein</fullName>
    </submittedName>
</protein>
<proteinExistence type="predicted"/>
<dbReference type="PANTHER" id="PTHR37804">
    <property type="entry name" value="CDAA REGULATORY PROTEIN CDAR"/>
    <property type="match status" value="1"/>
</dbReference>
<dbReference type="EMBL" id="FOVN01000004">
    <property type="protein sequence ID" value="SFN79529.1"/>
    <property type="molecule type" value="Genomic_DNA"/>
</dbReference>
<dbReference type="RefSeq" id="WP_245758229.1">
    <property type="nucleotide sequence ID" value="NZ_FOVN01000004.1"/>
</dbReference>
<name>A0A1I5BXM8_9FLAO</name>
<evidence type="ECO:0000313" key="2">
    <source>
        <dbReference type="Proteomes" id="UP000198705"/>
    </source>
</evidence>
<sequence>MGRLKVKILKALKNKKINVFFLFLLMSFGVLILLKLSKTYVNTITFQVTKINVPEAHVVFDDHQKTLRVGIKAQGFSLLKYYFNKPKINIDFSHNITKTDSLYIWNKNTAYLDILSQFDKSVEVVNINPDTLHFKYDVNAIKKVPIKLNAKINYAIGYDILDAFILSPDSIKIIGPKVLISEIDFIETDTLKLQDVKDNIKSTISLKLPTDEQEIKFSSKETHVVATVTKFTEGKLKIPVKVINVPENINLKYYPKKINVSYYTSLSNYNSITASDFEIVCDFSEVSKNQTFLIPRLTRQPKVLRHVKINHDQIEYIITE</sequence>
<organism evidence="1 2">
    <name type="scientific">Bizionia echini</name>
    <dbReference type="NCBI Taxonomy" id="649333"/>
    <lineage>
        <taxon>Bacteria</taxon>
        <taxon>Pseudomonadati</taxon>
        <taxon>Bacteroidota</taxon>
        <taxon>Flavobacteriia</taxon>
        <taxon>Flavobacteriales</taxon>
        <taxon>Flavobacteriaceae</taxon>
        <taxon>Bizionia</taxon>
    </lineage>
</organism>
<dbReference type="InterPro" id="IPR053154">
    <property type="entry name" value="c-di-AMP_regulator"/>
</dbReference>
<dbReference type="Pfam" id="PF07949">
    <property type="entry name" value="YbbR"/>
    <property type="match status" value="1"/>
</dbReference>
<dbReference type="Gene3D" id="2.170.120.40">
    <property type="entry name" value="YbbR-like domain"/>
    <property type="match status" value="1"/>
</dbReference>
<accession>A0A1I5BXM8</accession>
<dbReference type="STRING" id="649333.SAMN04487989_10453"/>
<dbReference type="PANTHER" id="PTHR37804:SF1">
    <property type="entry name" value="CDAA REGULATORY PROTEIN CDAR"/>
    <property type="match status" value="1"/>
</dbReference>
<keyword evidence="2" id="KW-1185">Reference proteome</keyword>
<dbReference type="Gene3D" id="2.170.120.30">
    <property type="match status" value="1"/>
</dbReference>